<comment type="function">
    <text evidence="8">Part of the spliceosome which catalyzes two sequential transesterification reactions, first the excision of the non-coding intron from pre-mRNA and then the ligation of the coding exons to form the mature mRNA. Plays a role in stabilizing the structure of the spliceosome catalytic core and docking of the branch helix into the active site, producing 5'-exon and lariat intron-3'-intermediates.</text>
</comment>
<evidence type="ECO:0000256" key="3">
    <source>
        <dbReference type="ARBA" id="ARBA00022723"/>
    </source>
</evidence>
<dbReference type="GO" id="GO:0071006">
    <property type="term" value="C:U2-type catalytic step 1 spliceosome"/>
    <property type="evidence" value="ECO:0007669"/>
    <property type="project" value="UniProtKB-UniRule"/>
</dbReference>
<evidence type="ECO:0000256" key="5">
    <source>
        <dbReference type="ARBA" id="ARBA00022833"/>
    </source>
</evidence>
<dbReference type="PANTHER" id="PTHR12111">
    <property type="entry name" value="SPLICING FACTOR YJU2"/>
    <property type="match status" value="1"/>
</dbReference>
<comment type="subcellular location">
    <subcellularLocation>
        <location evidence="1 8">Nucleus</location>
    </subcellularLocation>
</comment>
<comment type="similarity">
    <text evidence="8">Belongs to the CWC16 family. YJU2 subfamily.</text>
</comment>
<dbReference type="Pfam" id="PF04502">
    <property type="entry name" value="Saf4_Yju2"/>
    <property type="match status" value="1"/>
</dbReference>
<evidence type="ECO:0000256" key="7">
    <source>
        <dbReference type="ARBA" id="ARBA00023242"/>
    </source>
</evidence>
<gene>
    <name evidence="10" type="ORF">GSLYS_00003233001</name>
</gene>
<keyword evidence="4 8" id="KW-0747">Spliceosome</keyword>
<feature type="binding site" evidence="8">
    <location>
        <position position="80"/>
    </location>
    <ligand>
        <name>Zn(2+)</name>
        <dbReference type="ChEBI" id="CHEBI:29105"/>
    </ligand>
</feature>
<keyword evidence="7 8" id="KW-0539">Nucleus</keyword>
<evidence type="ECO:0000256" key="8">
    <source>
        <dbReference type="HAMAP-Rule" id="MF_03226"/>
    </source>
</evidence>
<evidence type="ECO:0000313" key="11">
    <source>
        <dbReference type="Proteomes" id="UP001497497"/>
    </source>
</evidence>
<keyword evidence="3 8" id="KW-0479">Metal-binding</keyword>
<dbReference type="PANTHER" id="PTHR12111:SF1">
    <property type="entry name" value="SPLICING FACTOR YJU2"/>
    <property type="match status" value="1"/>
</dbReference>
<keyword evidence="2" id="KW-0507">mRNA processing</keyword>
<feature type="binding site" evidence="8">
    <location>
        <position position="43"/>
    </location>
    <ligand>
        <name>Zn(2+)</name>
        <dbReference type="ChEBI" id="CHEBI:29105"/>
    </ligand>
</feature>
<evidence type="ECO:0000256" key="9">
    <source>
        <dbReference type="SAM" id="Coils"/>
    </source>
</evidence>
<protein>
    <recommendedName>
        <fullName evidence="8">Splicing factor YJU2</fullName>
    </recommendedName>
</protein>
<proteinExistence type="inferred from homology"/>
<keyword evidence="9" id="KW-0175">Coiled coil</keyword>
<dbReference type="HAMAP" id="MF_03226">
    <property type="entry name" value="YJU2"/>
    <property type="match status" value="1"/>
</dbReference>
<dbReference type="InterPro" id="IPR043701">
    <property type="entry name" value="Yju2"/>
</dbReference>
<dbReference type="Proteomes" id="UP001497497">
    <property type="component" value="Unassembled WGS sequence"/>
</dbReference>
<sequence>MSERKVLNKYYPPEFDPSKIPKLKQPKNRTFSIRIMAPFNMRCNTCGEYIYKGKKFNSRKENVDDEDYLGLRIFRFYIKCPRCVAEIAFKTDLANTDYALEAGATRLFEAEKLAHQMAEKERKEKEEDELNPMKVLENRTKASRNEMEQLDQLEELREMNARHAKVDHITMLQQHMAYEEQLLKLQEEEEDKLVQEILRKGATLKTVRRIHEDDSDEEKSLQAKKARQETITTAKPTDLLALEQYNTDEKKNEFRLQGTGSYSTKAALSGLVKRKTVPKTSTCGSTQLPSISDVKLELTASHETMMGVLKGVIKEEETVTGGDGGTTISSCGHISEDTKPTVSLGLGLLGGYSGSSSENDD</sequence>
<keyword evidence="6" id="KW-0508">mRNA splicing</keyword>
<accession>A0AAV2H6J3</accession>
<keyword evidence="11" id="KW-1185">Reference proteome</keyword>
<dbReference type="AlphaFoldDB" id="A0AAV2H6J3"/>
<feature type="binding site" evidence="8">
    <location>
        <position position="83"/>
    </location>
    <ligand>
        <name>Zn(2+)</name>
        <dbReference type="ChEBI" id="CHEBI:29105"/>
    </ligand>
</feature>
<reference evidence="10 11" key="1">
    <citation type="submission" date="2024-04" db="EMBL/GenBank/DDBJ databases">
        <authorList>
            <consortium name="Genoscope - CEA"/>
            <person name="William W."/>
        </authorList>
    </citation>
    <scope>NUCLEOTIDE SEQUENCE [LARGE SCALE GENOMIC DNA]</scope>
</reference>
<dbReference type="EMBL" id="CAXITT010000042">
    <property type="protein sequence ID" value="CAL1529078.1"/>
    <property type="molecule type" value="Genomic_DNA"/>
</dbReference>
<dbReference type="InterPro" id="IPR007590">
    <property type="entry name" value="Saf4/Yju2"/>
</dbReference>
<comment type="subunit">
    <text evidence="8">Component of the spliceosome. Present in the activated B complex, the catalytically activated B* complex which catalyzes the branching, the catalytic step 1 C complex catalyzing the exon ligation, and the postcatalytic P complex containing the ligated exons (mRNA) and the excised lariat intron.</text>
</comment>
<evidence type="ECO:0000256" key="2">
    <source>
        <dbReference type="ARBA" id="ARBA00022664"/>
    </source>
</evidence>
<evidence type="ECO:0000313" key="10">
    <source>
        <dbReference type="EMBL" id="CAL1529078.1"/>
    </source>
</evidence>
<feature type="binding site" evidence="8">
    <location>
        <position position="46"/>
    </location>
    <ligand>
        <name>Zn(2+)</name>
        <dbReference type="ChEBI" id="CHEBI:29105"/>
    </ligand>
</feature>
<organism evidence="10 11">
    <name type="scientific">Lymnaea stagnalis</name>
    <name type="common">Great pond snail</name>
    <name type="synonym">Helix stagnalis</name>
    <dbReference type="NCBI Taxonomy" id="6523"/>
    <lineage>
        <taxon>Eukaryota</taxon>
        <taxon>Metazoa</taxon>
        <taxon>Spiralia</taxon>
        <taxon>Lophotrochozoa</taxon>
        <taxon>Mollusca</taxon>
        <taxon>Gastropoda</taxon>
        <taxon>Heterobranchia</taxon>
        <taxon>Euthyneura</taxon>
        <taxon>Panpulmonata</taxon>
        <taxon>Hygrophila</taxon>
        <taxon>Lymnaeoidea</taxon>
        <taxon>Lymnaeidae</taxon>
        <taxon>Lymnaea</taxon>
    </lineage>
</organism>
<name>A0AAV2H6J3_LYMST</name>
<evidence type="ECO:0000256" key="1">
    <source>
        <dbReference type="ARBA" id="ARBA00004123"/>
    </source>
</evidence>
<evidence type="ECO:0000256" key="4">
    <source>
        <dbReference type="ARBA" id="ARBA00022728"/>
    </source>
</evidence>
<comment type="caution">
    <text evidence="10">The sequence shown here is derived from an EMBL/GenBank/DDBJ whole genome shotgun (WGS) entry which is preliminary data.</text>
</comment>
<feature type="coiled-coil region" evidence="9">
    <location>
        <begin position="108"/>
        <end position="156"/>
    </location>
</feature>
<keyword evidence="5 8" id="KW-0862">Zinc</keyword>
<evidence type="ECO:0000256" key="6">
    <source>
        <dbReference type="ARBA" id="ARBA00023187"/>
    </source>
</evidence>
<dbReference type="GO" id="GO:0046872">
    <property type="term" value="F:metal ion binding"/>
    <property type="evidence" value="ECO:0007669"/>
    <property type="project" value="UniProtKB-KW"/>
</dbReference>
<dbReference type="GO" id="GO:0000349">
    <property type="term" value="P:generation of catalytic spliceosome for first transesterification step"/>
    <property type="evidence" value="ECO:0007669"/>
    <property type="project" value="UniProtKB-UniRule"/>
</dbReference>